<sequence>MNAWRFLWTQVWNLSEWSGIGLGRMGPWVFHQMIGCDRKVSRQHGDKGGAA</sequence>
<name>A0ABD0B9B3_AERCA</name>
<proteinExistence type="predicted"/>
<dbReference type="AlphaFoldDB" id="A0ABD0B9B3"/>
<gene>
    <name evidence="1" type="ORF">KAM382_25410</name>
</gene>
<dbReference type="Proteomes" id="UP000737420">
    <property type="component" value="Unassembled WGS sequence"/>
</dbReference>
<dbReference type="EMBL" id="BPOP01000024">
    <property type="protein sequence ID" value="GJB92480.1"/>
    <property type="molecule type" value="Genomic_DNA"/>
</dbReference>
<evidence type="ECO:0000313" key="2">
    <source>
        <dbReference type="Proteomes" id="UP000737420"/>
    </source>
</evidence>
<evidence type="ECO:0000313" key="1">
    <source>
        <dbReference type="EMBL" id="GJB92480.1"/>
    </source>
</evidence>
<comment type="caution">
    <text evidence="1">The sequence shown here is derived from an EMBL/GenBank/DDBJ whole genome shotgun (WGS) entry which is preliminary data.</text>
</comment>
<organism evidence="1 2">
    <name type="scientific">Aeromonas caviae</name>
    <name type="common">Aeromonas punctata</name>
    <dbReference type="NCBI Taxonomy" id="648"/>
    <lineage>
        <taxon>Bacteria</taxon>
        <taxon>Pseudomonadati</taxon>
        <taxon>Pseudomonadota</taxon>
        <taxon>Gammaproteobacteria</taxon>
        <taxon>Aeromonadales</taxon>
        <taxon>Aeromonadaceae</taxon>
        <taxon>Aeromonas</taxon>
    </lineage>
</organism>
<protein>
    <submittedName>
        <fullName evidence="1">Uncharacterized protein</fullName>
    </submittedName>
</protein>
<accession>A0ABD0B9B3</accession>
<reference evidence="1 2" key="1">
    <citation type="submission" date="2021-07" db="EMBL/GenBank/DDBJ databases">
        <title>Draft genome sequence of carbapenem-resistant Aeromonas spp. in Japan.</title>
        <authorList>
            <person name="Maehana S."/>
            <person name="Suzuki M."/>
            <person name="Kitasato H."/>
        </authorList>
    </citation>
    <scope>NUCLEOTIDE SEQUENCE [LARGE SCALE GENOMIC DNA]</scope>
    <source>
        <strain evidence="1 2">KAM382</strain>
    </source>
</reference>